<gene>
    <name evidence="5" type="ORF">A2127_01595</name>
</gene>
<evidence type="ECO:0000313" key="6">
    <source>
        <dbReference type="Proteomes" id="UP000179324"/>
    </source>
</evidence>
<dbReference type="Pfam" id="PF00293">
    <property type="entry name" value="NUDIX"/>
    <property type="match status" value="1"/>
</dbReference>
<dbReference type="EMBL" id="MFKI01000020">
    <property type="protein sequence ID" value="OGG39021.1"/>
    <property type="molecule type" value="Genomic_DNA"/>
</dbReference>
<dbReference type="PANTHER" id="PTHR43046:SF12">
    <property type="entry name" value="GDP-MANNOSE MANNOSYL HYDROLASE"/>
    <property type="match status" value="1"/>
</dbReference>
<dbReference type="GO" id="GO:0016787">
    <property type="term" value="F:hydrolase activity"/>
    <property type="evidence" value="ECO:0007669"/>
    <property type="project" value="UniProtKB-KW"/>
</dbReference>
<evidence type="ECO:0000259" key="4">
    <source>
        <dbReference type="PROSITE" id="PS51462"/>
    </source>
</evidence>
<organism evidence="5 6">
    <name type="scientific">Candidatus Jorgensenbacteria bacterium GWC1_48_12</name>
    <dbReference type="NCBI Taxonomy" id="1798469"/>
    <lineage>
        <taxon>Bacteria</taxon>
        <taxon>Candidatus Joergenseniibacteriota</taxon>
    </lineage>
</organism>
<accession>A0A1F6BQ36</accession>
<proteinExistence type="predicted"/>
<dbReference type="InterPro" id="IPR000086">
    <property type="entry name" value="NUDIX_hydrolase_dom"/>
</dbReference>
<dbReference type="InterPro" id="IPR015797">
    <property type="entry name" value="NUDIX_hydrolase-like_dom_sf"/>
</dbReference>
<protein>
    <recommendedName>
        <fullName evidence="4">Nudix hydrolase domain-containing protein</fullName>
    </recommendedName>
</protein>
<keyword evidence="2" id="KW-0378">Hydrolase</keyword>
<reference evidence="5 6" key="1">
    <citation type="journal article" date="2016" name="Nat. Commun.">
        <title>Thousands of microbial genomes shed light on interconnected biogeochemical processes in an aquifer system.</title>
        <authorList>
            <person name="Anantharaman K."/>
            <person name="Brown C.T."/>
            <person name="Hug L.A."/>
            <person name="Sharon I."/>
            <person name="Castelle C.J."/>
            <person name="Probst A.J."/>
            <person name="Thomas B.C."/>
            <person name="Singh A."/>
            <person name="Wilkins M.J."/>
            <person name="Karaoz U."/>
            <person name="Brodie E.L."/>
            <person name="Williams K.H."/>
            <person name="Hubbard S.S."/>
            <person name="Banfield J.F."/>
        </authorList>
    </citation>
    <scope>NUCLEOTIDE SEQUENCE [LARGE SCALE GENOMIC DNA]</scope>
</reference>
<dbReference type="PROSITE" id="PS00893">
    <property type="entry name" value="NUDIX_BOX"/>
    <property type="match status" value="1"/>
</dbReference>
<comment type="caution">
    <text evidence="5">The sequence shown here is derived from an EMBL/GenBank/DDBJ whole genome shotgun (WGS) entry which is preliminary data.</text>
</comment>
<name>A0A1F6BQ36_9BACT</name>
<dbReference type="PANTHER" id="PTHR43046">
    <property type="entry name" value="GDP-MANNOSE MANNOSYL HYDROLASE"/>
    <property type="match status" value="1"/>
</dbReference>
<dbReference type="CDD" id="cd03674">
    <property type="entry name" value="NUDIX_Hydrolase"/>
    <property type="match status" value="1"/>
</dbReference>
<dbReference type="PROSITE" id="PS51462">
    <property type="entry name" value="NUDIX"/>
    <property type="match status" value="1"/>
</dbReference>
<evidence type="ECO:0000256" key="3">
    <source>
        <dbReference type="ARBA" id="ARBA00022842"/>
    </source>
</evidence>
<dbReference type="Gene3D" id="3.90.79.10">
    <property type="entry name" value="Nucleoside Triphosphate Pyrophosphohydrolase"/>
    <property type="match status" value="1"/>
</dbReference>
<dbReference type="SUPFAM" id="SSF55811">
    <property type="entry name" value="Nudix"/>
    <property type="match status" value="1"/>
</dbReference>
<evidence type="ECO:0000256" key="1">
    <source>
        <dbReference type="ARBA" id="ARBA00001946"/>
    </source>
</evidence>
<feature type="domain" description="Nudix hydrolase" evidence="4">
    <location>
        <begin position="1"/>
        <end position="144"/>
    </location>
</feature>
<keyword evidence="3" id="KW-0460">Magnesium</keyword>
<dbReference type="AlphaFoldDB" id="A0A1F6BQ36"/>
<evidence type="ECO:0000256" key="2">
    <source>
        <dbReference type="ARBA" id="ARBA00022801"/>
    </source>
</evidence>
<dbReference type="Proteomes" id="UP000179324">
    <property type="component" value="Unassembled WGS sequence"/>
</dbReference>
<evidence type="ECO:0000313" key="5">
    <source>
        <dbReference type="EMBL" id="OGG39021.1"/>
    </source>
</evidence>
<comment type="cofactor">
    <cofactor evidence="1">
        <name>Mg(2+)</name>
        <dbReference type="ChEBI" id="CHEBI:18420"/>
    </cofactor>
</comment>
<sequence length="147" mass="17283">MDFTVEIFVVYKNTVLLRKHDKYKFWLSVGGHVELDEDPNQAAIREVKEETGLDIELVGAIPDTKENLDGYKELMPPRFLNIHKITESHRHLAMTYFAKTENKEIVQNKEELSDEIRWFTKEELDNPAYGIRESIKHYAKTALQELF</sequence>
<dbReference type="InterPro" id="IPR020084">
    <property type="entry name" value="NUDIX_hydrolase_CS"/>
</dbReference>